<name>A0A2S7U5Q7_9BACT</name>
<protein>
    <submittedName>
        <fullName evidence="2">Uncharacterized protein</fullName>
    </submittedName>
</protein>
<feature type="chain" id="PRO_5015599178" evidence="1">
    <location>
        <begin position="20"/>
        <end position="156"/>
    </location>
</feature>
<organism evidence="2 3">
    <name type="scientific">Rubritalea profundi</name>
    <dbReference type="NCBI Taxonomy" id="1658618"/>
    <lineage>
        <taxon>Bacteria</taxon>
        <taxon>Pseudomonadati</taxon>
        <taxon>Verrucomicrobiota</taxon>
        <taxon>Verrucomicrobiia</taxon>
        <taxon>Verrucomicrobiales</taxon>
        <taxon>Rubritaleaceae</taxon>
        <taxon>Rubritalea</taxon>
    </lineage>
</organism>
<comment type="caution">
    <text evidence="2">The sequence shown here is derived from an EMBL/GenBank/DDBJ whole genome shotgun (WGS) entry which is preliminary data.</text>
</comment>
<proteinExistence type="predicted"/>
<dbReference type="AlphaFoldDB" id="A0A2S7U5Q7"/>
<accession>A0A2S7U5Q7</accession>
<dbReference type="EMBL" id="MQWA01000001">
    <property type="protein sequence ID" value="PQJ29662.1"/>
    <property type="molecule type" value="Genomic_DNA"/>
</dbReference>
<evidence type="ECO:0000313" key="2">
    <source>
        <dbReference type="EMBL" id="PQJ29662.1"/>
    </source>
</evidence>
<keyword evidence="1" id="KW-0732">Signal</keyword>
<keyword evidence="3" id="KW-1185">Reference proteome</keyword>
<feature type="signal peptide" evidence="1">
    <location>
        <begin position="1"/>
        <end position="19"/>
    </location>
</feature>
<reference evidence="2 3" key="1">
    <citation type="submission" date="2016-12" db="EMBL/GenBank/DDBJ databases">
        <title>Study of bacterial adaptation to deep sea.</title>
        <authorList>
            <person name="Song J."/>
            <person name="Yoshizawa S."/>
            <person name="Kogure K."/>
        </authorList>
    </citation>
    <scope>NUCLEOTIDE SEQUENCE [LARGE SCALE GENOMIC DNA]</scope>
    <source>
        <strain evidence="2 3">SAORIC-165</strain>
    </source>
</reference>
<sequence length="156" mass="17814">MRFYSLLLTFTLLSSFLEAAPKNISSQRDSSGQTLEAAINKFYAPYIRIESSIGRVAVKSSSNVRFYALSGARMNGPHSLALNDADKLNHVDLHAVASIKCKAYRYYDRNKGKTWSEWKRGTPAELQWLTTSARRKNNKFTFTKATGLQYLTYWKK</sequence>
<dbReference type="RefSeq" id="WP_105044170.1">
    <property type="nucleotide sequence ID" value="NZ_MQWA01000001.1"/>
</dbReference>
<evidence type="ECO:0000256" key="1">
    <source>
        <dbReference type="SAM" id="SignalP"/>
    </source>
</evidence>
<gene>
    <name evidence="2" type="ORF">BSZ32_14970</name>
</gene>
<dbReference type="Proteomes" id="UP000239907">
    <property type="component" value="Unassembled WGS sequence"/>
</dbReference>
<evidence type="ECO:0000313" key="3">
    <source>
        <dbReference type="Proteomes" id="UP000239907"/>
    </source>
</evidence>